<feature type="transmembrane region" description="Helical" evidence="1">
    <location>
        <begin position="6"/>
        <end position="24"/>
    </location>
</feature>
<organism evidence="2 3">
    <name type="scientific">Trichonephila clavipes</name>
    <name type="common">Golden silk orbweaver</name>
    <name type="synonym">Nephila clavipes</name>
    <dbReference type="NCBI Taxonomy" id="2585209"/>
    <lineage>
        <taxon>Eukaryota</taxon>
        <taxon>Metazoa</taxon>
        <taxon>Ecdysozoa</taxon>
        <taxon>Arthropoda</taxon>
        <taxon>Chelicerata</taxon>
        <taxon>Arachnida</taxon>
        <taxon>Araneae</taxon>
        <taxon>Araneomorphae</taxon>
        <taxon>Entelegynae</taxon>
        <taxon>Araneoidea</taxon>
        <taxon>Nephilidae</taxon>
        <taxon>Trichonephila</taxon>
    </lineage>
</organism>
<evidence type="ECO:0000313" key="3">
    <source>
        <dbReference type="Proteomes" id="UP000887159"/>
    </source>
</evidence>
<dbReference type="AlphaFoldDB" id="A0A8X6V691"/>
<accession>A0A8X6V691</accession>
<proteinExistence type="predicted"/>
<keyword evidence="1" id="KW-0472">Membrane</keyword>
<evidence type="ECO:0000256" key="1">
    <source>
        <dbReference type="SAM" id="Phobius"/>
    </source>
</evidence>
<evidence type="ECO:0000313" key="2">
    <source>
        <dbReference type="EMBL" id="GFY06397.1"/>
    </source>
</evidence>
<keyword evidence="1" id="KW-1133">Transmembrane helix</keyword>
<keyword evidence="1" id="KW-0812">Transmembrane</keyword>
<dbReference type="GO" id="GO:0004386">
    <property type="term" value="F:helicase activity"/>
    <property type="evidence" value="ECO:0007669"/>
    <property type="project" value="UniProtKB-KW"/>
</dbReference>
<dbReference type="Proteomes" id="UP000887159">
    <property type="component" value="Unassembled WGS sequence"/>
</dbReference>
<dbReference type="Pfam" id="PF04631">
    <property type="entry name" value="PIF2"/>
    <property type="match status" value="1"/>
</dbReference>
<reference evidence="2" key="1">
    <citation type="submission" date="2020-08" db="EMBL/GenBank/DDBJ databases">
        <title>Multicomponent nature underlies the extraordinary mechanical properties of spider dragline silk.</title>
        <authorList>
            <person name="Kono N."/>
            <person name="Nakamura H."/>
            <person name="Mori M."/>
            <person name="Yoshida Y."/>
            <person name="Ohtoshi R."/>
            <person name="Malay A.D."/>
            <person name="Moran D.A.P."/>
            <person name="Tomita M."/>
            <person name="Numata K."/>
            <person name="Arakawa K."/>
        </authorList>
    </citation>
    <scope>NUCLEOTIDE SEQUENCE</scope>
</reference>
<keyword evidence="2" id="KW-0378">Hydrolase</keyword>
<gene>
    <name evidence="2" type="primary">AVEN_261776_1</name>
    <name evidence="2" type="ORF">TNCV_3651841</name>
</gene>
<protein>
    <submittedName>
        <fullName evidence="2">SF3 helicase domain-containing protein</fullName>
    </submittedName>
</protein>
<keyword evidence="2" id="KW-0547">Nucleotide-binding</keyword>
<dbReference type="InterPro" id="IPR027417">
    <property type="entry name" value="P-loop_NTPase"/>
</dbReference>
<keyword evidence="3" id="KW-1185">Reference proteome</keyword>
<keyword evidence="2" id="KW-0067">ATP-binding</keyword>
<dbReference type="EMBL" id="BMAU01021259">
    <property type="protein sequence ID" value="GFY06397.1"/>
    <property type="molecule type" value="Genomic_DNA"/>
</dbReference>
<keyword evidence="2" id="KW-0347">Helicase</keyword>
<name>A0A8X6V691_TRICX</name>
<dbReference type="InterPro" id="IPR006725">
    <property type="entry name" value="PIF2"/>
</dbReference>
<dbReference type="Gene3D" id="3.40.50.300">
    <property type="entry name" value="P-loop containing nucleotide triphosphate hydrolases"/>
    <property type="match status" value="1"/>
</dbReference>
<comment type="caution">
    <text evidence="2">The sequence shown here is derived from an EMBL/GenBank/DDBJ whole genome shotgun (WGS) entry which is preliminary data.</text>
</comment>
<sequence>MVNIKYISFILFLILIVTLVNLFYKPWWYDVKSKLPSLFTGSWVSSIARSTCPLYGFQCPNDEPCDCSQMCSNGDFVPFQVLPKDKIFLMDQHLTPGTYCLPRGIGNCNQKTSYHVFSLTGWKCIPRHQTLYQEQTLVACQHEEAEDNSKNVLWDHLLQKPATEVDNPYETLADGKTLRFQCQCNSVDILGKPMLSVLPFVCSTDYCIKDFLNPLPIMGYRNSKCECGPNLHLDSNDETSPCVVERSRVENGMFIGAVECMTNFSWKLLSHVKHFTYIIAARHGGRGFHIHLPEFVIGHDDYILFCHQHSVPLQYVVQGNGLYKLDILQNMMLAGSGKPDTSAYRPMEMIYVDEKETCSIDFRKNLLEELTRLKKSFKRVKHNTDSYFRKFLFLDEQQAKQHLLGFMMPIVTPFPPLHKLSYSTLISNTPSESCQVEDVATFSYKRTNDVGYISKGKQLLFDGSHFLKTFHYLRFNAFLIGTLETNNAALKRWYQRALRMHPETLHINPIFDKINQILRENNTKFLDDPNPIKTILEYKKGYYFLPTFYALCKYLNISTVMMVNHLRGVLDKELLPLLDRMEQVDEEHTQVIMRDFTLQTIIFCGNNLCERYTRYRDKLKQIVHDSKRAILSISTASQLTELLRNLQESHFPIQVLKLPNSLRKANAFIWNCLTESWQEIQADKEKDSHMSNLWNAISTYLEEYRKSGNYGGPEPEVTQKFSISAVISTITSDINMERKTIQMDRHKWFIRTVDGLLDILTGQVGGTVPELFLSDRKLGVEFSRTELMKLYNHSPDLEALYHLMTDKSFFLQYLKALLTDRTDDLFDTLREMIQEHFPNLTDNPHALSMMNFMVHLRTSSANPTPDLASTLFNCRIVTTEELEGKLNENRVKQITGNSCVTFRNMYESSQGGIPTAKLFTTTNNLPDCRATEAFQDRVVAIPFMSRFVNKAPFTTSEQVRLNRYGKDEYVVERSYIGCFLVLIYHLKKYMDIKNGLLHYRDEPPSVVEYTKIYLFNTDVYNQFKTHMDVQENLNAMTTMTDLRSAVRQFLKSTKNNTTRQFHNVFKPNLSLQKKKKN</sequence>